<dbReference type="NCBIfam" id="TIGR01733">
    <property type="entry name" value="AA-adenyl-dom"/>
    <property type="match status" value="1"/>
</dbReference>
<dbReference type="Gene3D" id="3.20.20.30">
    <property type="entry name" value="Luciferase-like domain"/>
    <property type="match status" value="1"/>
</dbReference>
<dbReference type="RefSeq" id="WP_142935258.1">
    <property type="nucleotide sequence ID" value="NZ_ML660173.1"/>
</dbReference>
<dbReference type="PANTHER" id="PTHR45527">
    <property type="entry name" value="NONRIBOSOMAL PEPTIDE SYNTHETASE"/>
    <property type="match status" value="1"/>
</dbReference>
<dbReference type="Gene3D" id="3.40.50.980">
    <property type="match status" value="3"/>
</dbReference>
<dbReference type="GO" id="GO:0044550">
    <property type="term" value="P:secondary metabolite biosynthetic process"/>
    <property type="evidence" value="ECO:0007669"/>
    <property type="project" value="TreeGrafter"/>
</dbReference>
<dbReference type="SUPFAM" id="SSF52777">
    <property type="entry name" value="CoA-dependent acyltransferases"/>
    <property type="match status" value="6"/>
</dbReference>
<evidence type="ECO:0000256" key="1">
    <source>
        <dbReference type="ARBA" id="ARBA00001957"/>
    </source>
</evidence>
<dbReference type="Pfam" id="PF13193">
    <property type="entry name" value="AMP-binding_C"/>
    <property type="match status" value="1"/>
</dbReference>
<dbReference type="GO" id="GO:0005737">
    <property type="term" value="C:cytoplasm"/>
    <property type="evidence" value="ECO:0007669"/>
    <property type="project" value="TreeGrafter"/>
</dbReference>
<dbReference type="Proteomes" id="UP000315439">
    <property type="component" value="Unassembled WGS sequence"/>
</dbReference>
<comment type="cofactor">
    <cofactor evidence="1">
        <name>pantetheine 4'-phosphate</name>
        <dbReference type="ChEBI" id="CHEBI:47942"/>
    </cofactor>
</comment>
<evidence type="ECO:0000313" key="6">
    <source>
        <dbReference type="Proteomes" id="UP000315439"/>
    </source>
</evidence>
<dbReference type="PROSITE" id="PS50075">
    <property type="entry name" value="CARRIER"/>
    <property type="match status" value="2"/>
</dbReference>
<organism evidence="5 6">
    <name type="scientific">Aliikangiella coralliicola</name>
    <dbReference type="NCBI Taxonomy" id="2592383"/>
    <lineage>
        <taxon>Bacteria</taxon>
        <taxon>Pseudomonadati</taxon>
        <taxon>Pseudomonadota</taxon>
        <taxon>Gammaproteobacteria</taxon>
        <taxon>Oceanospirillales</taxon>
        <taxon>Pleioneaceae</taxon>
        <taxon>Aliikangiella</taxon>
    </lineage>
</organism>
<dbReference type="PROSITE" id="PS00012">
    <property type="entry name" value="PHOSPHOPANTETHEINE"/>
    <property type="match status" value="1"/>
</dbReference>
<evidence type="ECO:0000256" key="3">
    <source>
        <dbReference type="ARBA" id="ARBA00022553"/>
    </source>
</evidence>
<dbReference type="InterPro" id="IPR010071">
    <property type="entry name" value="AA_adenyl_dom"/>
</dbReference>
<dbReference type="SUPFAM" id="SSF56801">
    <property type="entry name" value="Acetyl-CoA synthetase-like"/>
    <property type="match status" value="3"/>
</dbReference>
<dbReference type="InterPro" id="IPR000873">
    <property type="entry name" value="AMP-dep_synth/lig_dom"/>
</dbReference>
<reference evidence="5 6" key="1">
    <citation type="submission" date="2019-07" db="EMBL/GenBank/DDBJ databases">
        <title>Draft genome for Aliikangiella sp. M105.</title>
        <authorList>
            <person name="Wang G."/>
        </authorList>
    </citation>
    <scope>NUCLEOTIDE SEQUENCE [LARGE SCALE GENOMIC DNA]</scope>
    <source>
        <strain evidence="5 6">M105</strain>
    </source>
</reference>
<dbReference type="Gene3D" id="3.40.50.12780">
    <property type="entry name" value="N-terminal domain of ligase-like"/>
    <property type="match status" value="1"/>
</dbReference>
<dbReference type="InterPro" id="IPR011251">
    <property type="entry name" value="Luciferase-like_dom"/>
</dbReference>
<dbReference type="InterPro" id="IPR036661">
    <property type="entry name" value="Luciferase-like_sf"/>
</dbReference>
<dbReference type="SUPFAM" id="SSF47336">
    <property type="entry name" value="ACP-like"/>
    <property type="match status" value="2"/>
</dbReference>
<evidence type="ECO:0000313" key="5">
    <source>
        <dbReference type="EMBL" id="TQV81088.1"/>
    </source>
</evidence>
<dbReference type="InterPro" id="IPR020845">
    <property type="entry name" value="AMP-binding_CS"/>
</dbReference>
<keyword evidence="3" id="KW-0597">Phosphoprotein</keyword>
<dbReference type="InterPro" id="IPR025110">
    <property type="entry name" value="AMP-bd_C"/>
</dbReference>
<dbReference type="GO" id="GO:0016705">
    <property type="term" value="F:oxidoreductase activity, acting on paired donors, with incorporation or reduction of molecular oxygen"/>
    <property type="evidence" value="ECO:0007669"/>
    <property type="project" value="InterPro"/>
</dbReference>
<dbReference type="GO" id="GO:0043041">
    <property type="term" value="P:amino acid activation for nonribosomal peptide biosynthetic process"/>
    <property type="evidence" value="ECO:0007669"/>
    <property type="project" value="TreeGrafter"/>
</dbReference>
<dbReference type="InterPro" id="IPR001242">
    <property type="entry name" value="Condensation_dom"/>
</dbReference>
<dbReference type="InterPro" id="IPR036736">
    <property type="entry name" value="ACP-like_sf"/>
</dbReference>
<feature type="domain" description="Carrier" evidence="4">
    <location>
        <begin position="988"/>
        <end position="1067"/>
    </location>
</feature>
<dbReference type="SUPFAM" id="SSF51679">
    <property type="entry name" value="Bacterial luciferase-like"/>
    <property type="match status" value="1"/>
</dbReference>
<dbReference type="Gene3D" id="3.30.300.30">
    <property type="match status" value="2"/>
</dbReference>
<dbReference type="InterPro" id="IPR006162">
    <property type="entry name" value="Ppantetheine_attach_site"/>
</dbReference>
<dbReference type="PANTHER" id="PTHR45527:SF1">
    <property type="entry name" value="FATTY ACID SYNTHASE"/>
    <property type="match status" value="1"/>
</dbReference>
<gene>
    <name evidence="5" type="ORF">FLL46_26115</name>
</gene>
<dbReference type="InterPro" id="IPR009081">
    <property type="entry name" value="PP-bd_ACP"/>
</dbReference>
<dbReference type="Gene3D" id="1.10.1200.10">
    <property type="entry name" value="ACP-like"/>
    <property type="match status" value="2"/>
</dbReference>
<dbReference type="InterPro" id="IPR024011">
    <property type="entry name" value="Biosynth_lucif-like_mOase_dom"/>
</dbReference>
<evidence type="ECO:0000259" key="4">
    <source>
        <dbReference type="PROSITE" id="PS50075"/>
    </source>
</evidence>
<dbReference type="CDD" id="cd05930">
    <property type="entry name" value="A_NRPS"/>
    <property type="match status" value="1"/>
</dbReference>
<keyword evidence="2" id="KW-0596">Phosphopantetheine</keyword>
<dbReference type="InterPro" id="IPR042099">
    <property type="entry name" value="ANL_N_sf"/>
</dbReference>
<protein>
    <submittedName>
        <fullName evidence="5">Amino acid adenylation domain-containing protein</fullName>
    </submittedName>
</protein>
<dbReference type="PROSITE" id="PS00455">
    <property type="entry name" value="AMP_BINDING"/>
    <property type="match status" value="2"/>
</dbReference>
<dbReference type="FunFam" id="3.30.300.30:FF:000015">
    <property type="entry name" value="Nonribosomal peptide synthase SidD"/>
    <property type="match status" value="1"/>
</dbReference>
<dbReference type="NCBIfam" id="TIGR04020">
    <property type="entry name" value="seco_metab_LLM"/>
    <property type="match status" value="1"/>
</dbReference>
<dbReference type="Gene3D" id="3.30.559.10">
    <property type="entry name" value="Chloramphenicol acetyltransferase-like domain"/>
    <property type="match status" value="3"/>
</dbReference>
<keyword evidence="6" id="KW-1185">Reference proteome</keyword>
<dbReference type="NCBIfam" id="NF003417">
    <property type="entry name" value="PRK04813.1"/>
    <property type="match status" value="3"/>
</dbReference>
<proteinExistence type="predicted"/>
<accession>A0A545TV41</accession>
<feature type="domain" description="Carrier" evidence="4">
    <location>
        <begin position="2438"/>
        <end position="2513"/>
    </location>
</feature>
<dbReference type="Gene3D" id="2.30.38.10">
    <property type="entry name" value="Luciferase, Domain 3"/>
    <property type="match status" value="2"/>
</dbReference>
<dbReference type="Pfam" id="PF00296">
    <property type="entry name" value="Bac_luciferase"/>
    <property type="match status" value="1"/>
</dbReference>
<dbReference type="FunFam" id="3.40.50.980:FF:000001">
    <property type="entry name" value="Non-ribosomal peptide synthetase"/>
    <property type="match status" value="2"/>
</dbReference>
<dbReference type="InterPro" id="IPR023213">
    <property type="entry name" value="CAT-like_dom_sf"/>
</dbReference>
<dbReference type="Pfam" id="PF00501">
    <property type="entry name" value="AMP-binding"/>
    <property type="match status" value="3"/>
</dbReference>
<dbReference type="CDD" id="cd19531">
    <property type="entry name" value="LCL_NRPS-like"/>
    <property type="match status" value="1"/>
</dbReference>
<sequence length="2999" mass="338765">MDNVFPASPQQTRLWKIVKKGTGAFPFSQLLILFERQLDSSKLSECFEFLFEQYEIFKTRLICPQGETEPFQKIIERGEFKVEHYDKFSRATLQELLNSGDIQPDFSQSPPFEPSLQLQFYRVEDGSTVLAITAPAYIADTLTLKNLLEEASSLYLEYPLNDPLAKKDTQEVLQYADLAQWQIELLSCDEALQERSLFRDRNLSTKTPDKIPFDKGYDTEDLLRIDRFDIDLPEQLHSKSKSLSKNDCVVLWSLFLLKLGQFSKLSVGFSFSGRITDELKTSCGAFSKTIPVVINTFGNTSFDDAKQDILLDYEEISDIQEYFSWDILENTSVKGLVFSPYAFEYSELYQDAFTADMNARVLRTTSTAEPFSLKLSIQENIDSLSFSLIFNKDSFELSDIELLSSRFVRVLSQILLEAEGKNHTLNLISREETDKQIEQWNRTSQQPQPFDSYHCWFEHQSALTPNAIALEHNGIELTYKALNEKANQLAFYLQSIGLKAGEIVGICMHRNSEMVVALLGVLKAGGAYLPLDISYPRARLRYMINDAAVTKIFVSNELSSIVVEPDAQLNFLMWDQVEADCASMAKTNPANQIKPQDTIYLIYTSGSTGKPKGTVITHESVLNYISHAITNYKIAEGKGSLVHSSISFDLTVTSLLCPLVIGQRAILIKEKDGIEGLIQFLSTGDDYSLLKLTPSHLEVLNSRLSHEAMSNCVRTIVIGGESLLVRQIKPWITYATNTRLFNEYGPTEATVGCCVEQIDPLEYDFVNSGFESSVFDNNNYKSNRSVAIGRPISNTRLYVLDDLGKVVPIGNSGELHIAGTGLAKGYLNNSTATNEAFLSKIVAAGKEPERLYRTGDIVRFRSDGRLEFQGRLDYQVKINGYRVELGEVESSILQLSGVDRVCVTTRSADDVANTAKQLVAYIVREKEIEHIGFSHKELEQLKQELLKILPDYMVPDLWVSLDDLPLNAHGKVAIEELPDPAQRRVYIEPVTAEEIVLCNIWESVLNRGKNDAQPIGVEDNYFAAGGDSIRSIQVIALAKKENIEFNIEQMFSFPTIRSLLKNLSKNSLSKNNLSEAESEDKKHEGYSPFSLISEADKQRVPKGIEDAYPITVLQGGMIYHNEIDAKATSVYHDIFSYRLRCKVDFSIMERVARELCLRHQVLRTTFDLSSFSEPLQLVHREPARIIEFEDISEQTATRQNEIIQDWITNEKSRGFNIGQPPLARFYVHKRGKDLIQFTLSFHHSIIDGWSDATMLSELFIQYLNLVEGEPFDIPKPEKQFYEYVKLEKEAIDNQEFSDYWRESVIDNFEFTKLPKNISDGNESVVHVQPVNIDLVLSDQIKALSSKINVPVKNILLAAHLRVLSFLSNQSDVTTCMVSSGRLETEEGDKILGLFINSIPMRIKLTGDTWANLAKNVFELEKKSLPFRRFPLGKMREMNNGNPISDSLFYYTHYHIFDKAFEAGELEFQELIPHEVSSFPFVGNFHIDPMTDRVHCSLACSGKCFSKLAVQEFSLMYQNTLENMVNQPEGKYLNAQLLDNATQKKILSDACGPTNDKLNYVRVDKQFERAAAQFPEKIALKVKNEQYTYQQLEQMSNAFAHYLLSTGVKSNDSIGVCLDRSEKMIVSLLAILKIGAHYVPFDLGLPRNRVLNITESVSLSCMLTLSSNASELEGVTSNIISLDQSWEEILGHSAEPIQQEHSIDDLCYIIFTSGSTGKPKGVRITQKSVSNFLAAMDLEIGEAKPEDSWLALTNLSFDISVLEIFWSITRGLTLVLQTIEDSKLVSSPTSKKRSGRCPKFSLFYFAADSNSVNPGSEKYELLLGGSGFADDNDFEAVWIPERHFHSFGGLYPNPAILAAAVASTTNKVHIRSGSVVLPIHDPIRVAEEWSVVDNLSNGRIGLSLASGWHANDFVFAPENYEKRIEVLRSGLSFIHRLWSGEKQVIERSNKEFEVELFPKPVQSKLPFWFTAAGNPATFEAAGAAGANVLTHFLGQSEEDLMEKIRLYRAAREKAGYDPDSGQVSLMIHTFVWDDTDEIKDIVQEPLINYLRNSVGLAKSLLSNLEMTESLSTEDLGEVLKFGFERYYNQSGLFGTPTQCAQKIDRLTTLGVDEVCCLIDFGIETDKVMRGLEFLNKAKTILKAEESIQVDYSITAQIKRHNITHIQMTPGLAASIAKQENALQALSGIKKMLVGGESLPQSLADRLQQTLPPKTLMNMYGPTEATIWSTVKQFESANDTVTIGKPILNTTAYILGQEMQLLPRDVYGDLYLGGDGIADGYQNLKEQTRRRFKRNPFSPDPESRLYMTGDVARLKQNGEIEFLNRADNQIKLRGYRIEPGDIEAVLNNHVSISESVVLPYFDEDNSLISGLVGYLIVKPGVEFIERDVRQYLVQELPEYMRPTIIQTIDVFPKTANGKLDRNAFPAPRLTATNKNLVRTEASSDVVTLIASIWAEVLKRAEMQPHDNFFELGGFSIQASQAIAQMRKVFRLEIPLKSLFEAPTPASFALFISSFSLNKKSGFASIEKRANSSPCEILSASQQGIWFADELSGNRSIYNEPAVIKISGDLDVDILCKSFDELVKVHQTLRLKFFIDNNVPVQQVGEYKPFDIEVIAKNDTQDWLRLAEDAVRKPFNLSDGYLARAILIPLDKDTHILALVLHHLISDGWSLRVLLQDLTRVYQSIKANSKAQLEVPQIEYLDYVSWQNKLVESGAFNESLDYWQERLRNHRKTDLIVPDNERGRIREYKGETEFFEFDIDLSKKLKTVSKEHRVTLFITLMTLFKTLLYARSGNREIVVGTDTANRSRVETERLIGIFVNQLVLKTDFSAESTMSEMLETIRENFLEGSLHQDAPYELIIDRVLSNKVRSEASIFQVKFVFQDNALSEFSFDQLKFQPVDIIRGTSKFEFLLNAIDSDEGIKFSVEYDSNLFEQSTILNIIQQYRLLANLLVSGTEQRLSYYVDIIKNEADKSKKGEVEKFQNSKAELLKGIRKGSLKNKNL</sequence>
<dbReference type="Pfam" id="PF00668">
    <property type="entry name" value="Condensation"/>
    <property type="match status" value="3"/>
</dbReference>
<dbReference type="OrthoDB" id="9803968at2"/>
<evidence type="ECO:0000256" key="2">
    <source>
        <dbReference type="ARBA" id="ARBA00022450"/>
    </source>
</evidence>
<dbReference type="Gene3D" id="3.30.559.30">
    <property type="entry name" value="Nonribosomal peptide synthetase, condensation domain"/>
    <property type="match status" value="3"/>
</dbReference>
<dbReference type="InterPro" id="IPR045851">
    <property type="entry name" value="AMP-bd_C_sf"/>
</dbReference>
<dbReference type="GO" id="GO:0031177">
    <property type="term" value="F:phosphopantetheine binding"/>
    <property type="evidence" value="ECO:0007669"/>
    <property type="project" value="TreeGrafter"/>
</dbReference>
<comment type="caution">
    <text evidence="5">The sequence shown here is derived from an EMBL/GenBank/DDBJ whole genome shotgun (WGS) entry which is preliminary data.</text>
</comment>
<dbReference type="Pfam" id="PF00550">
    <property type="entry name" value="PP-binding"/>
    <property type="match status" value="2"/>
</dbReference>
<dbReference type="EMBL" id="VIKS01000017">
    <property type="protein sequence ID" value="TQV81088.1"/>
    <property type="molecule type" value="Genomic_DNA"/>
</dbReference>
<name>A0A545TV41_9GAMM</name>